<dbReference type="PROSITE" id="PS01124">
    <property type="entry name" value="HTH_ARAC_FAMILY_2"/>
    <property type="match status" value="1"/>
</dbReference>
<dbReference type="InterPro" id="IPR009057">
    <property type="entry name" value="Homeodomain-like_sf"/>
</dbReference>
<feature type="domain" description="Response regulatory" evidence="6">
    <location>
        <begin position="2"/>
        <end position="119"/>
    </location>
</feature>
<dbReference type="PROSITE" id="PS00041">
    <property type="entry name" value="HTH_ARAC_FAMILY_1"/>
    <property type="match status" value="1"/>
</dbReference>
<reference evidence="7 8" key="1">
    <citation type="journal article" date="2009" name="Int. J. Syst. Evol. Microbiol.">
        <title>Paenibacillus contaminans sp. nov., isolated from a contaminated laboratory plate.</title>
        <authorList>
            <person name="Chou J.H."/>
            <person name="Lee J.H."/>
            <person name="Lin M.C."/>
            <person name="Chang P.S."/>
            <person name="Arun A.B."/>
            <person name="Young C.C."/>
            <person name="Chen W.M."/>
        </authorList>
    </citation>
    <scope>NUCLEOTIDE SEQUENCE [LARGE SCALE GENOMIC DNA]</scope>
    <source>
        <strain evidence="7 8">CKOBP-6</strain>
    </source>
</reference>
<keyword evidence="2" id="KW-0238">DNA-binding</keyword>
<dbReference type="PANTHER" id="PTHR43280">
    <property type="entry name" value="ARAC-FAMILY TRANSCRIPTIONAL REGULATOR"/>
    <property type="match status" value="1"/>
</dbReference>
<sequence length="518" mass="59265">MNILIVDDEPVIRIGLRTLIDWESHGMTLAAEANDGMEALCLLEARDFDILVTDIRMPRMDGLELIRRARSIRDDLGVLVLSCLDDYVFVREAMKLGASDYMLKPTMEPEELVAALLTIQSQISEKRLAKSRMADWHAQYEQTRQVQANDWLAHFIRGGSKENRLEQELWSKPKHVYSICVAVSSGSEVAPAELGLEACIAFARFREHACIYIVEAQSTPSKQEQYRLRSQSLQTLKDHLEKLASAGGMQWFVGMGPVIANADELSQALGMHARQLHYRFYKTGKAVMWDDVAETPNHTADLPYELRNDLLKAIANDNGEALFHHIERVGEWFAMHRPSLERLHGFIFELLGLSAGYARENGYGGLERFERTYVSLERIRSFFQIDDLCRWLTEAMRELWSCRFASITPSDTNHPFVRKAVQFMRDNYSRNIGTLDIAEFVKLSRSYLSDLYGKETGESLIETLTRIRIEEAKKRLAAGERKVYEIAEEVGFSDPKSFAKTFKRLVGCSPKEYDLQNK</sequence>
<gene>
    <name evidence="7" type="ORF">DQG23_13570</name>
</gene>
<proteinExistence type="predicted"/>
<dbReference type="InterPro" id="IPR018062">
    <property type="entry name" value="HTH_AraC-typ_CS"/>
</dbReference>
<dbReference type="SMART" id="SM00342">
    <property type="entry name" value="HTH_ARAC"/>
    <property type="match status" value="1"/>
</dbReference>
<dbReference type="SUPFAM" id="SSF52172">
    <property type="entry name" value="CheY-like"/>
    <property type="match status" value="1"/>
</dbReference>
<evidence type="ECO:0000256" key="1">
    <source>
        <dbReference type="ARBA" id="ARBA00023015"/>
    </source>
</evidence>
<comment type="caution">
    <text evidence="7">The sequence shown here is derived from an EMBL/GenBank/DDBJ whole genome shotgun (WGS) entry which is preliminary data.</text>
</comment>
<dbReference type="EMBL" id="QMFB01000007">
    <property type="protein sequence ID" value="RAV20543.1"/>
    <property type="molecule type" value="Genomic_DNA"/>
</dbReference>
<evidence type="ECO:0000313" key="7">
    <source>
        <dbReference type="EMBL" id="RAV20543.1"/>
    </source>
</evidence>
<dbReference type="AlphaFoldDB" id="A0A329MP91"/>
<feature type="domain" description="HTH araC/xylS-type" evidence="5">
    <location>
        <begin position="418"/>
        <end position="516"/>
    </location>
</feature>
<keyword evidence="4" id="KW-0597">Phosphoprotein</keyword>
<evidence type="ECO:0000313" key="8">
    <source>
        <dbReference type="Proteomes" id="UP000250369"/>
    </source>
</evidence>
<dbReference type="SUPFAM" id="SSF46689">
    <property type="entry name" value="Homeodomain-like"/>
    <property type="match status" value="1"/>
</dbReference>
<dbReference type="Gene3D" id="3.40.50.2300">
    <property type="match status" value="1"/>
</dbReference>
<dbReference type="Proteomes" id="UP000250369">
    <property type="component" value="Unassembled WGS sequence"/>
</dbReference>
<name>A0A329MP91_9BACL</name>
<evidence type="ECO:0000256" key="3">
    <source>
        <dbReference type="ARBA" id="ARBA00023163"/>
    </source>
</evidence>
<dbReference type="PANTHER" id="PTHR43280:SF2">
    <property type="entry name" value="HTH-TYPE TRANSCRIPTIONAL REGULATOR EXSA"/>
    <property type="match status" value="1"/>
</dbReference>
<dbReference type="PRINTS" id="PR00032">
    <property type="entry name" value="HTHARAC"/>
</dbReference>
<protein>
    <recommendedName>
        <fullName evidence="9">DNA-binding response regulator</fullName>
    </recommendedName>
</protein>
<dbReference type="OrthoDB" id="2512952at2"/>
<dbReference type="GO" id="GO:0003700">
    <property type="term" value="F:DNA-binding transcription factor activity"/>
    <property type="evidence" value="ECO:0007669"/>
    <property type="project" value="InterPro"/>
</dbReference>
<dbReference type="InterPro" id="IPR020449">
    <property type="entry name" value="Tscrpt_reg_AraC-type_HTH"/>
</dbReference>
<organism evidence="7 8">
    <name type="scientific">Paenibacillus contaminans</name>
    <dbReference type="NCBI Taxonomy" id="450362"/>
    <lineage>
        <taxon>Bacteria</taxon>
        <taxon>Bacillati</taxon>
        <taxon>Bacillota</taxon>
        <taxon>Bacilli</taxon>
        <taxon>Bacillales</taxon>
        <taxon>Paenibacillaceae</taxon>
        <taxon>Paenibacillus</taxon>
    </lineage>
</organism>
<evidence type="ECO:0000256" key="2">
    <source>
        <dbReference type="ARBA" id="ARBA00023125"/>
    </source>
</evidence>
<dbReference type="SMART" id="SM00448">
    <property type="entry name" value="REC"/>
    <property type="match status" value="1"/>
</dbReference>
<dbReference type="PROSITE" id="PS50110">
    <property type="entry name" value="RESPONSE_REGULATORY"/>
    <property type="match status" value="1"/>
</dbReference>
<dbReference type="CDD" id="cd17536">
    <property type="entry name" value="REC_YesN-like"/>
    <property type="match status" value="1"/>
</dbReference>
<dbReference type="Gene3D" id="1.10.10.60">
    <property type="entry name" value="Homeodomain-like"/>
    <property type="match status" value="2"/>
</dbReference>
<evidence type="ECO:0000259" key="6">
    <source>
        <dbReference type="PROSITE" id="PS50110"/>
    </source>
</evidence>
<evidence type="ECO:0000256" key="4">
    <source>
        <dbReference type="PROSITE-ProRule" id="PRU00169"/>
    </source>
</evidence>
<keyword evidence="1" id="KW-0805">Transcription regulation</keyword>
<dbReference type="GO" id="GO:0043565">
    <property type="term" value="F:sequence-specific DNA binding"/>
    <property type="evidence" value="ECO:0007669"/>
    <property type="project" value="InterPro"/>
</dbReference>
<evidence type="ECO:0008006" key="9">
    <source>
        <dbReference type="Google" id="ProtNLM"/>
    </source>
</evidence>
<dbReference type="InterPro" id="IPR001789">
    <property type="entry name" value="Sig_transdc_resp-reg_receiver"/>
</dbReference>
<dbReference type="Pfam" id="PF12833">
    <property type="entry name" value="HTH_18"/>
    <property type="match status" value="1"/>
</dbReference>
<evidence type="ECO:0000259" key="5">
    <source>
        <dbReference type="PROSITE" id="PS01124"/>
    </source>
</evidence>
<feature type="modified residue" description="4-aspartylphosphate" evidence="4">
    <location>
        <position position="54"/>
    </location>
</feature>
<dbReference type="InterPro" id="IPR018060">
    <property type="entry name" value="HTH_AraC"/>
</dbReference>
<accession>A0A329MP91</accession>
<dbReference type="GO" id="GO:0000160">
    <property type="term" value="P:phosphorelay signal transduction system"/>
    <property type="evidence" value="ECO:0007669"/>
    <property type="project" value="InterPro"/>
</dbReference>
<dbReference type="Pfam" id="PF00072">
    <property type="entry name" value="Response_reg"/>
    <property type="match status" value="1"/>
</dbReference>
<dbReference type="InterPro" id="IPR011006">
    <property type="entry name" value="CheY-like_superfamily"/>
</dbReference>
<dbReference type="RefSeq" id="WP_113031400.1">
    <property type="nucleotide sequence ID" value="NZ_QMFB01000007.1"/>
</dbReference>
<keyword evidence="3" id="KW-0804">Transcription</keyword>
<keyword evidence="8" id="KW-1185">Reference proteome</keyword>